<proteinExistence type="predicted"/>
<dbReference type="STRING" id="1802593.A2172_02090"/>
<organism evidence="3 4">
    <name type="scientific">Candidatus Woykebacteria bacterium RBG_13_40_15</name>
    <dbReference type="NCBI Taxonomy" id="1802593"/>
    <lineage>
        <taxon>Bacteria</taxon>
        <taxon>Candidatus Woykeibacteriota</taxon>
    </lineage>
</organism>
<dbReference type="InterPro" id="IPR016134">
    <property type="entry name" value="Dockerin_dom"/>
</dbReference>
<gene>
    <name evidence="3" type="ORF">A2172_02090</name>
</gene>
<dbReference type="AlphaFoldDB" id="A0A1G1W726"/>
<sequence>MVRFIDFSRKNFLGILVTGFLFVSLIAVSLSIGKIGEFRSQTQAATGIVDAVVSASANDALQDPPSRSGQVLVAYSFISLYSNDHWGGLRFRIPNIQRGSKINKAYLQVYIDSAGESYPNDDFYLENANNASPFTTTSYSISKRARTKAKSRWYSAIAIGAGWKQSPSVVAPLQEVINRSGWAPGNYIAFVIDSLSSKSFEIRQWDNTDGGRYSKGTFAAKLHIEYSYTPPPPTVDIKANGSDGPITIGYNTAATVRWNSNNATSCSVSPAGWGGTSNGGISTGNLTYSRTYSITCSGAGGSASNSVQVNVVSRPSSSGSSKLNKINLKIIVPFLLGDLKVNVLADQSNNSLVLTKKGTNYKIDVSRLGLSLNKTYTIVISGEKILKRKVQANATSSEVPVDAGQLNLGDLNQDNKINNSDQLSLLDSLSKQTSKGDLNSDGATNSLDWSILVYNIGKRGDK</sequence>
<evidence type="ECO:0000313" key="4">
    <source>
        <dbReference type="Proteomes" id="UP000176631"/>
    </source>
</evidence>
<feature type="transmembrane region" description="Helical" evidence="1">
    <location>
        <begin position="12"/>
        <end position="32"/>
    </location>
</feature>
<name>A0A1G1W726_9BACT</name>
<evidence type="ECO:0000256" key="1">
    <source>
        <dbReference type="SAM" id="Phobius"/>
    </source>
</evidence>
<keyword evidence="1" id="KW-1133">Transmembrane helix</keyword>
<evidence type="ECO:0000259" key="2">
    <source>
        <dbReference type="PROSITE" id="PS51766"/>
    </source>
</evidence>
<dbReference type="SUPFAM" id="SSF63446">
    <property type="entry name" value="Type I dockerin domain"/>
    <property type="match status" value="1"/>
</dbReference>
<dbReference type="GO" id="GO:0000272">
    <property type="term" value="P:polysaccharide catabolic process"/>
    <property type="evidence" value="ECO:0007669"/>
    <property type="project" value="InterPro"/>
</dbReference>
<evidence type="ECO:0000313" key="3">
    <source>
        <dbReference type="EMBL" id="OGY23147.1"/>
    </source>
</evidence>
<keyword evidence="1" id="KW-0472">Membrane</keyword>
<dbReference type="InterPro" id="IPR036439">
    <property type="entry name" value="Dockerin_dom_sf"/>
</dbReference>
<comment type="caution">
    <text evidence="3">The sequence shown here is derived from an EMBL/GenBank/DDBJ whole genome shotgun (WGS) entry which is preliminary data.</text>
</comment>
<accession>A0A1G1W726</accession>
<keyword evidence="1" id="KW-0812">Transmembrane</keyword>
<dbReference type="Gene3D" id="2.60.40.4130">
    <property type="match status" value="1"/>
</dbReference>
<dbReference type="EMBL" id="MHCP01000028">
    <property type="protein sequence ID" value="OGY23147.1"/>
    <property type="molecule type" value="Genomic_DNA"/>
</dbReference>
<dbReference type="PROSITE" id="PS51766">
    <property type="entry name" value="DOCKERIN"/>
    <property type="match status" value="1"/>
</dbReference>
<reference evidence="3 4" key="1">
    <citation type="journal article" date="2016" name="Nat. Commun.">
        <title>Thousands of microbial genomes shed light on interconnected biogeochemical processes in an aquifer system.</title>
        <authorList>
            <person name="Anantharaman K."/>
            <person name="Brown C.T."/>
            <person name="Hug L.A."/>
            <person name="Sharon I."/>
            <person name="Castelle C.J."/>
            <person name="Probst A.J."/>
            <person name="Thomas B.C."/>
            <person name="Singh A."/>
            <person name="Wilkins M.J."/>
            <person name="Karaoz U."/>
            <person name="Brodie E.L."/>
            <person name="Williams K.H."/>
            <person name="Hubbard S.S."/>
            <person name="Banfield J.F."/>
        </authorList>
    </citation>
    <scope>NUCLEOTIDE SEQUENCE [LARGE SCALE GENOMIC DNA]</scope>
</reference>
<feature type="domain" description="Dockerin" evidence="2">
    <location>
        <begin position="404"/>
        <end position="462"/>
    </location>
</feature>
<protein>
    <recommendedName>
        <fullName evidence="2">Dockerin domain-containing protein</fullName>
    </recommendedName>
</protein>
<dbReference type="Proteomes" id="UP000176631">
    <property type="component" value="Unassembled WGS sequence"/>
</dbReference>